<evidence type="ECO:0000313" key="6">
    <source>
        <dbReference type="Proteomes" id="UP000694844"/>
    </source>
</evidence>
<dbReference type="GO" id="GO:0008270">
    <property type="term" value="F:zinc ion binding"/>
    <property type="evidence" value="ECO:0007669"/>
    <property type="project" value="UniProtKB-KW"/>
</dbReference>
<proteinExistence type="predicted"/>
<keyword evidence="3" id="KW-0862">Zinc</keyword>
<keyword evidence="1" id="KW-0479">Metal-binding</keyword>
<dbReference type="PANTHER" id="PTHR45931:SF3">
    <property type="entry name" value="RING ZINC FINGER-CONTAINING PROTEIN"/>
    <property type="match status" value="1"/>
</dbReference>
<keyword evidence="6" id="KW-1185">Reference proteome</keyword>
<dbReference type="InterPro" id="IPR051834">
    <property type="entry name" value="RING_finger_E3_ligase"/>
</dbReference>
<organism evidence="6 7">
    <name type="scientific">Crassostrea virginica</name>
    <name type="common">Eastern oyster</name>
    <dbReference type="NCBI Taxonomy" id="6565"/>
    <lineage>
        <taxon>Eukaryota</taxon>
        <taxon>Metazoa</taxon>
        <taxon>Spiralia</taxon>
        <taxon>Lophotrochozoa</taxon>
        <taxon>Mollusca</taxon>
        <taxon>Bivalvia</taxon>
        <taxon>Autobranchia</taxon>
        <taxon>Pteriomorphia</taxon>
        <taxon>Ostreida</taxon>
        <taxon>Ostreoidea</taxon>
        <taxon>Ostreidae</taxon>
        <taxon>Crassostrea</taxon>
    </lineage>
</organism>
<keyword evidence="2 4" id="KW-0863">Zinc-finger</keyword>
<dbReference type="GO" id="GO:0006511">
    <property type="term" value="P:ubiquitin-dependent protein catabolic process"/>
    <property type="evidence" value="ECO:0007669"/>
    <property type="project" value="TreeGrafter"/>
</dbReference>
<accession>A0A8B8D4U6</accession>
<feature type="domain" description="RING-type" evidence="5">
    <location>
        <begin position="362"/>
        <end position="404"/>
    </location>
</feature>
<dbReference type="GeneID" id="111124526"/>
<dbReference type="SMART" id="SM00184">
    <property type="entry name" value="RING"/>
    <property type="match status" value="1"/>
</dbReference>
<dbReference type="GO" id="GO:0005634">
    <property type="term" value="C:nucleus"/>
    <property type="evidence" value="ECO:0007669"/>
    <property type="project" value="TreeGrafter"/>
</dbReference>
<evidence type="ECO:0000256" key="4">
    <source>
        <dbReference type="PROSITE-ProRule" id="PRU00175"/>
    </source>
</evidence>
<gene>
    <name evidence="7" type="primary">LOC111124526</name>
</gene>
<dbReference type="GO" id="GO:0061630">
    <property type="term" value="F:ubiquitin protein ligase activity"/>
    <property type="evidence" value="ECO:0007669"/>
    <property type="project" value="TreeGrafter"/>
</dbReference>
<dbReference type="OrthoDB" id="8062037at2759"/>
<dbReference type="SUPFAM" id="SSF57850">
    <property type="entry name" value="RING/U-box"/>
    <property type="match status" value="1"/>
</dbReference>
<reference evidence="7" key="1">
    <citation type="submission" date="2025-08" db="UniProtKB">
        <authorList>
            <consortium name="RefSeq"/>
        </authorList>
    </citation>
    <scope>IDENTIFICATION</scope>
    <source>
        <tissue evidence="7">Whole sample</tissue>
    </source>
</reference>
<dbReference type="PROSITE" id="PS50089">
    <property type="entry name" value="ZF_RING_2"/>
    <property type="match status" value="1"/>
</dbReference>
<name>A0A8B8D4U6_CRAVI</name>
<dbReference type="Pfam" id="PF13639">
    <property type="entry name" value="zf-RING_2"/>
    <property type="match status" value="1"/>
</dbReference>
<evidence type="ECO:0000256" key="2">
    <source>
        <dbReference type="ARBA" id="ARBA00022771"/>
    </source>
</evidence>
<evidence type="ECO:0000256" key="3">
    <source>
        <dbReference type="ARBA" id="ARBA00022833"/>
    </source>
</evidence>
<dbReference type="RefSeq" id="XP_022323162.1">
    <property type="nucleotide sequence ID" value="XM_022467454.1"/>
</dbReference>
<evidence type="ECO:0000256" key="1">
    <source>
        <dbReference type="ARBA" id="ARBA00022723"/>
    </source>
</evidence>
<evidence type="ECO:0000259" key="5">
    <source>
        <dbReference type="PROSITE" id="PS50089"/>
    </source>
</evidence>
<dbReference type="Proteomes" id="UP000694844">
    <property type="component" value="Chromosome 3"/>
</dbReference>
<dbReference type="Gene3D" id="3.30.40.10">
    <property type="entry name" value="Zinc/RING finger domain, C3HC4 (zinc finger)"/>
    <property type="match status" value="1"/>
</dbReference>
<evidence type="ECO:0000313" key="7">
    <source>
        <dbReference type="RefSeq" id="XP_022323162.1"/>
    </source>
</evidence>
<sequence length="410" mass="47025">MEAPLIPLTLSFGHHQMEGVVCCSPTTFGDDYTMIVRQNSLDQQNRSKEETCSPKLENKLQSMEKIGRLTVTEEVTKESTTDTITDEVKQSSVTEVKFYRIPADIIEKYGSTTNERHKKKEKLKKIAKKWKTLSNEEMGFKISLFPRPVCDNMNTEDDAEKLFNIIEKECDERESLTENFDRYQEMEGCFSCNMNVQIRADRDRKVEKAHKQVKTKNCTSVKNNKGRKHLYIHHRIYKLMHMEISTQLNCLPSRKKEKIILSREEIKRVFASNTVKSKIINVAPRPPPQNLAHALDNYNAPSDIDGAIVNVLISLQHRDLTPEDYELLLRLDEQVAPKTVSSNTIKNFAIETIGEAVAGELCAICMEVYEVGQTRKFLPCSHHFHSSCIEMWLTNSSVNCPIDNLPVEPK</sequence>
<protein>
    <submittedName>
        <fullName evidence="7">Uncharacterized protein LOC111124526</fullName>
    </submittedName>
</protein>
<dbReference type="InterPro" id="IPR013083">
    <property type="entry name" value="Znf_RING/FYVE/PHD"/>
</dbReference>
<dbReference type="PANTHER" id="PTHR45931">
    <property type="entry name" value="SI:CH211-59O9.10"/>
    <property type="match status" value="1"/>
</dbReference>
<dbReference type="KEGG" id="cvn:111124526"/>
<dbReference type="InterPro" id="IPR001841">
    <property type="entry name" value="Znf_RING"/>
</dbReference>
<dbReference type="AlphaFoldDB" id="A0A8B8D4U6"/>